<sequence>MGCKHSKENTAAEKEKIAFENAQPAKLPMARNAMANKKQQRLTEAAIKRKMNQQLSCAPVNRSIGRRTRVTQRMLSNAAGSMVPDEDKEENKDADHALAKHLISISPFNKRWKVIETINEGTYGFVFAVQDVVTKTDGVIKVAKNVGGIGNPIAEWESFIFERIYRTNPNASVVRVLDRGMLQDQSDNAMEFMVLEKAKVDVSTWLYELTGPSRRVRVCQVAMQMLKGIYDLHMQGLLHRDLKPNNMGISSRESPATLLFDLGMARMYTDGDGSNRPPRTVVQFRGTPEWASGHAEKGRDQTRYDDLIAWLYVIVEFFDPIEDGDCLPWSFCRSSKGKIYLKSTFCPARLLLQNCPLPFYAINTYLQTANRLLPPNYEFIADRVMESLQECSVVNESPLKAVTAVNQ</sequence>
<dbReference type="InterPro" id="IPR050235">
    <property type="entry name" value="CK1_Ser-Thr_kinase"/>
</dbReference>
<organism evidence="2 3">
    <name type="scientific">Ditylenchus destructor</name>
    <dbReference type="NCBI Taxonomy" id="166010"/>
    <lineage>
        <taxon>Eukaryota</taxon>
        <taxon>Metazoa</taxon>
        <taxon>Ecdysozoa</taxon>
        <taxon>Nematoda</taxon>
        <taxon>Chromadorea</taxon>
        <taxon>Rhabditida</taxon>
        <taxon>Tylenchina</taxon>
        <taxon>Tylenchomorpha</taxon>
        <taxon>Sphaerularioidea</taxon>
        <taxon>Anguinidae</taxon>
        <taxon>Anguininae</taxon>
        <taxon>Ditylenchus</taxon>
    </lineage>
</organism>
<dbReference type="SUPFAM" id="SSF56112">
    <property type="entry name" value="Protein kinase-like (PK-like)"/>
    <property type="match status" value="1"/>
</dbReference>
<dbReference type="EMBL" id="JAKKPZ010000002">
    <property type="protein sequence ID" value="KAI1726428.1"/>
    <property type="molecule type" value="Genomic_DNA"/>
</dbReference>
<keyword evidence="2" id="KW-0418">Kinase</keyword>
<dbReference type="Proteomes" id="UP001201812">
    <property type="component" value="Unassembled WGS sequence"/>
</dbReference>
<dbReference type="GO" id="GO:0004672">
    <property type="term" value="F:protein kinase activity"/>
    <property type="evidence" value="ECO:0007669"/>
    <property type="project" value="InterPro"/>
</dbReference>
<comment type="caution">
    <text evidence="2">The sequence shown here is derived from an EMBL/GenBank/DDBJ whole genome shotgun (WGS) entry which is preliminary data.</text>
</comment>
<feature type="domain" description="Protein kinase" evidence="1">
    <location>
        <begin position="112"/>
        <end position="407"/>
    </location>
</feature>
<keyword evidence="2" id="KW-0808">Transferase</keyword>
<evidence type="ECO:0000259" key="1">
    <source>
        <dbReference type="PROSITE" id="PS50011"/>
    </source>
</evidence>
<dbReference type="SMART" id="SM00220">
    <property type="entry name" value="S_TKc"/>
    <property type="match status" value="1"/>
</dbReference>
<dbReference type="PROSITE" id="PS50011">
    <property type="entry name" value="PROTEIN_KINASE_DOM"/>
    <property type="match status" value="1"/>
</dbReference>
<evidence type="ECO:0000313" key="3">
    <source>
        <dbReference type="Proteomes" id="UP001201812"/>
    </source>
</evidence>
<dbReference type="InterPro" id="IPR000719">
    <property type="entry name" value="Prot_kinase_dom"/>
</dbReference>
<proteinExistence type="predicted"/>
<dbReference type="GO" id="GO:0005524">
    <property type="term" value="F:ATP binding"/>
    <property type="evidence" value="ECO:0007669"/>
    <property type="project" value="InterPro"/>
</dbReference>
<dbReference type="AlphaFoldDB" id="A0AAD4NDU1"/>
<dbReference type="Pfam" id="PF00069">
    <property type="entry name" value="Pkinase"/>
    <property type="match status" value="1"/>
</dbReference>
<reference evidence="2" key="1">
    <citation type="submission" date="2022-01" db="EMBL/GenBank/DDBJ databases">
        <title>Genome Sequence Resource for Two Populations of Ditylenchus destructor, the Migratory Endoparasitic Phytonematode.</title>
        <authorList>
            <person name="Zhang H."/>
            <person name="Lin R."/>
            <person name="Xie B."/>
        </authorList>
    </citation>
    <scope>NUCLEOTIDE SEQUENCE</scope>
    <source>
        <strain evidence="2">BazhouSP</strain>
    </source>
</reference>
<dbReference type="PANTHER" id="PTHR11909">
    <property type="entry name" value="CASEIN KINASE-RELATED"/>
    <property type="match status" value="1"/>
</dbReference>
<accession>A0AAD4NDU1</accession>
<protein>
    <submittedName>
        <fullName evidence="2">Protein kinase domain-containing protein</fullName>
    </submittedName>
</protein>
<name>A0AAD4NDU1_9BILA</name>
<gene>
    <name evidence="2" type="ORF">DdX_03148</name>
</gene>
<keyword evidence="3" id="KW-1185">Reference proteome</keyword>
<evidence type="ECO:0000313" key="2">
    <source>
        <dbReference type="EMBL" id="KAI1726428.1"/>
    </source>
</evidence>
<dbReference type="Gene3D" id="1.10.510.10">
    <property type="entry name" value="Transferase(Phosphotransferase) domain 1"/>
    <property type="match status" value="1"/>
</dbReference>
<dbReference type="InterPro" id="IPR011009">
    <property type="entry name" value="Kinase-like_dom_sf"/>
</dbReference>